<accession>A0AAV5SMI7</accession>
<dbReference type="Proteomes" id="UP001432027">
    <property type="component" value="Unassembled WGS sequence"/>
</dbReference>
<protein>
    <submittedName>
        <fullName evidence="1">Uncharacterized protein</fullName>
    </submittedName>
</protein>
<organism evidence="1 2">
    <name type="scientific">Pristionchus entomophagus</name>
    <dbReference type="NCBI Taxonomy" id="358040"/>
    <lineage>
        <taxon>Eukaryota</taxon>
        <taxon>Metazoa</taxon>
        <taxon>Ecdysozoa</taxon>
        <taxon>Nematoda</taxon>
        <taxon>Chromadorea</taxon>
        <taxon>Rhabditida</taxon>
        <taxon>Rhabditina</taxon>
        <taxon>Diplogasteromorpha</taxon>
        <taxon>Diplogasteroidea</taxon>
        <taxon>Neodiplogasteridae</taxon>
        <taxon>Pristionchus</taxon>
    </lineage>
</organism>
<keyword evidence="2" id="KW-1185">Reference proteome</keyword>
<comment type="caution">
    <text evidence="1">The sequence shown here is derived from an EMBL/GenBank/DDBJ whole genome shotgun (WGS) entry which is preliminary data.</text>
</comment>
<evidence type="ECO:0000313" key="1">
    <source>
        <dbReference type="EMBL" id="GMS83740.1"/>
    </source>
</evidence>
<feature type="non-terminal residue" evidence="1">
    <location>
        <position position="1"/>
    </location>
</feature>
<gene>
    <name evidence="1" type="ORF">PENTCL1PPCAC_5915</name>
</gene>
<proteinExistence type="predicted"/>
<dbReference type="EMBL" id="BTSX01000002">
    <property type="protein sequence ID" value="GMS83740.1"/>
    <property type="molecule type" value="Genomic_DNA"/>
</dbReference>
<name>A0AAV5SMI7_9BILA</name>
<sequence>LLPTLIAGNPLKRDDLSTNVTMRLLCKGQPYYDGRLRLVVGSKLLDEGRSSSSGIYTVTSSKYSAPYNKVTTKLMSVAKLQIFHTCNAKSCWELAKEHEVPYEYVSTPQLKRPAWDVGRVELNILYEERKVECVNM</sequence>
<reference evidence="1" key="1">
    <citation type="submission" date="2023-10" db="EMBL/GenBank/DDBJ databases">
        <title>Genome assembly of Pristionchus species.</title>
        <authorList>
            <person name="Yoshida K."/>
            <person name="Sommer R.J."/>
        </authorList>
    </citation>
    <scope>NUCLEOTIDE SEQUENCE</scope>
    <source>
        <strain evidence="1">RS0144</strain>
    </source>
</reference>
<evidence type="ECO:0000313" key="2">
    <source>
        <dbReference type="Proteomes" id="UP001432027"/>
    </source>
</evidence>
<dbReference type="AlphaFoldDB" id="A0AAV5SMI7"/>